<reference evidence="1 2" key="1">
    <citation type="submission" date="2018-04" db="EMBL/GenBank/DDBJ databases">
        <authorList>
            <person name="Li J."/>
        </authorList>
    </citation>
    <scope>NUCLEOTIDE SEQUENCE [LARGE SCALE GENOMIC DNA]</scope>
    <source>
        <strain evidence="2">30A</strain>
    </source>
</reference>
<protein>
    <submittedName>
        <fullName evidence="1">Uncharacterized protein</fullName>
    </submittedName>
</protein>
<dbReference type="Proteomes" id="UP000244729">
    <property type="component" value="Chromosome"/>
</dbReference>
<evidence type="ECO:0000313" key="1">
    <source>
        <dbReference type="EMBL" id="AWB94949.1"/>
    </source>
</evidence>
<dbReference type="KEGG" id="agm:DCE93_04130"/>
<name>A0A2S0WUE0_9MICO</name>
<evidence type="ECO:0000313" key="2">
    <source>
        <dbReference type="Proteomes" id="UP000244729"/>
    </source>
</evidence>
<gene>
    <name evidence="1" type="ORF">DCE93_04130</name>
</gene>
<accession>A0A2S0WUE0</accession>
<dbReference type="EMBL" id="CP028913">
    <property type="protein sequence ID" value="AWB94949.1"/>
    <property type="molecule type" value="Genomic_DNA"/>
</dbReference>
<dbReference type="AlphaFoldDB" id="A0A2S0WUE0"/>
<proteinExistence type="predicted"/>
<organism evidence="1 2">
    <name type="scientific">Agromyces badenianii</name>
    <dbReference type="NCBI Taxonomy" id="2080742"/>
    <lineage>
        <taxon>Bacteria</taxon>
        <taxon>Bacillati</taxon>
        <taxon>Actinomycetota</taxon>
        <taxon>Actinomycetes</taxon>
        <taxon>Micrococcales</taxon>
        <taxon>Microbacteriaceae</taxon>
        <taxon>Agromyces</taxon>
    </lineage>
</organism>
<keyword evidence="2" id="KW-1185">Reference proteome</keyword>
<sequence length="165" mass="16696">MRRAPFPSPTDAHEETAMRHSTFSRLGTAAVLAALTATLLSGCFPNPADLVNQGVEDAVEDATGGEVSLGGELPADFPESVALIDGEIAFAAGAGGSEGWMVMVTSTAADPVADAAAKLEAAGFTEDTTLSGEGASAVVYSNGEYLVLVAGEGETVSYTVTQQPK</sequence>